<keyword evidence="3" id="KW-1185">Reference proteome</keyword>
<gene>
    <name evidence="2" type="ORF">EYF80_055009</name>
</gene>
<dbReference type="AlphaFoldDB" id="A0A4Z2F232"/>
<evidence type="ECO:0000256" key="1">
    <source>
        <dbReference type="SAM" id="MobiDB-lite"/>
    </source>
</evidence>
<feature type="compositionally biased region" description="Basic residues" evidence="1">
    <location>
        <begin position="83"/>
        <end position="95"/>
    </location>
</feature>
<reference evidence="2 3" key="1">
    <citation type="submission" date="2019-03" db="EMBL/GenBank/DDBJ databases">
        <title>First draft genome of Liparis tanakae, snailfish: a comprehensive survey of snailfish specific genes.</title>
        <authorList>
            <person name="Kim W."/>
            <person name="Song I."/>
            <person name="Jeong J.-H."/>
            <person name="Kim D."/>
            <person name="Kim S."/>
            <person name="Ryu S."/>
            <person name="Song J.Y."/>
            <person name="Lee S.K."/>
        </authorList>
    </citation>
    <scope>NUCLEOTIDE SEQUENCE [LARGE SCALE GENOMIC DNA]</scope>
    <source>
        <tissue evidence="2">Muscle</tissue>
    </source>
</reference>
<protein>
    <submittedName>
        <fullName evidence="2">Uncharacterized protein</fullName>
    </submittedName>
</protein>
<dbReference type="Proteomes" id="UP000314294">
    <property type="component" value="Unassembled WGS sequence"/>
</dbReference>
<name>A0A4Z2F232_9TELE</name>
<organism evidence="2 3">
    <name type="scientific">Liparis tanakae</name>
    <name type="common">Tanaka's snailfish</name>
    <dbReference type="NCBI Taxonomy" id="230148"/>
    <lineage>
        <taxon>Eukaryota</taxon>
        <taxon>Metazoa</taxon>
        <taxon>Chordata</taxon>
        <taxon>Craniata</taxon>
        <taxon>Vertebrata</taxon>
        <taxon>Euteleostomi</taxon>
        <taxon>Actinopterygii</taxon>
        <taxon>Neopterygii</taxon>
        <taxon>Teleostei</taxon>
        <taxon>Neoteleostei</taxon>
        <taxon>Acanthomorphata</taxon>
        <taxon>Eupercaria</taxon>
        <taxon>Perciformes</taxon>
        <taxon>Cottioidei</taxon>
        <taxon>Cottales</taxon>
        <taxon>Liparidae</taxon>
        <taxon>Liparis</taxon>
    </lineage>
</organism>
<evidence type="ECO:0000313" key="3">
    <source>
        <dbReference type="Proteomes" id="UP000314294"/>
    </source>
</evidence>
<sequence>MKSMKLRSERAETLLPPPALLPSFLCAHLYRLNAGRGAARSNTQPGEQHVNRHEQVESDPALLRWNLSSSCSHPPTPRPLEVRKKRGKRKNRGKRRTEVSSMLVVTELVSRDVRLPAFQAASL</sequence>
<dbReference type="EMBL" id="SRLO01001883">
    <property type="protein sequence ID" value="TNN34821.1"/>
    <property type="molecule type" value="Genomic_DNA"/>
</dbReference>
<proteinExistence type="predicted"/>
<accession>A0A4Z2F232</accession>
<comment type="caution">
    <text evidence="2">The sequence shown here is derived from an EMBL/GenBank/DDBJ whole genome shotgun (WGS) entry which is preliminary data.</text>
</comment>
<feature type="region of interest" description="Disordered" evidence="1">
    <location>
        <begin position="38"/>
        <end position="98"/>
    </location>
</feature>
<evidence type="ECO:0000313" key="2">
    <source>
        <dbReference type="EMBL" id="TNN34821.1"/>
    </source>
</evidence>